<evidence type="ECO:0000313" key="2">
    <source>
        <dbReference type="EMBL" id="EIE25850.1"/>
    </source>
</evidence>
<reference evidence="2 3" key="1">
    <citation type="journal article" date="2012" name="Genome Biol.">
        <title>The genome of the polar eukaryotic microalga coccomyxa subellipsoidea reveals traits of cold adaptation.</title>
        <authorList>
            <person name="Blanc G."/>
            <person name="Agarkova I."/>
            <person name="Grimwood J."/>
            <person name="Kuo A."/>
            <person name="Brueggeman A."/>
            <person name="Dunigan D."/>
            <person name="Gurnon J."/>
            <person name="Ladunga I."/>
            <person name="Lindquist E."/>
            <person name="Lucas S."/>
            <person name="Pangilinan J."/>
            <person name="Proschold T."/>
            <person name="Salamov A."/>
            <person name="Schmutz J."/>
            <person name="Weeks D."/>
            <person name="Yamada T."/>
            <person name="Claverie J.M."/>
            <person name="Grigoriev I."/>
            <person name="Van Etten J."/>
            <person name="Lomsadze A."/>
            <person name="Borodovsky M."/>
        </authorList>
    </citation>
    <scope>NUCLEOTIDE SEQUENCE [LARGE SCALE GENOMIC DNA]</scope>
    <source>
        <strain evidence="2 3">C-169</strain>
    </source>
</reference>
<organism evidence="2 3">
    <name type="scientific">Coccomyxa subellipsoidea (strain C-169)</name>
    <name type="common">Green microalga</name>
    <dbReference type="NCBI Taxonomy" id="574566"/>
    <lineage>
        <taxon>Eukaryota</taxon>
        <taxon>Viridiplantae</taxon>
        <taxon>Chlorophyta</taxon>
        <taxon>core chlorophytes</taxon>
        <taxon>Trebouxiophyceae</taxon>
        <taxon>Trebouxiophyceae incertae sedis</taxon>
        <taxon>Coccomyxaceae</taxon>
        <taxon>Coccomyxa</taxon>
        <taxon>Coccomyxa subellipsoidea</taxon>
    </lineage>
</organism>
<evidence type="ECO:0000313" key="3">
    <source>
        <dbReference type="Proteomes" id="UP000007264"/>
    </source>
</evidence>
<sequence length="842" mass="88463">MQEAIVGGLVADGAVDHAVPAALCNVELLAPWVTTNEAGQKVLNMLASEQSQIGRTILEHSVRQACASLVKSAVEHGVNSTQYRHAGASEPSIPRLLDLTVYLGSQRQIDTVLVFAIMEDVMELSTIEEAEGVFGYLESRIQKLRQVYNFGSATSHSKLSVLRICNQLLRRLSRASSSELCGRILMFLTRLLPLLDRSGLNVQGQFNTSHSTPVEDVPEGAVDSNGQPVDAAFYATFWGLQDVFQHPYTAMEPSKWAATITDIKRVLTEFTKQPVALASSSGGEGEGGLLEAAALTVKYLSSPKLMRLQLQDATLRRHFLLQALIFLHACQNPVLKPGAAAAQQAKKEALRSKQVLEAEELEGLLYAELQRTPKHGTHFCAAVRTILTRETQWTKWKSEGCQGYERKEVAPLSPLAPSTALQAATAATAATVSDPNYVDTGSQALSTLWNITRDNTSCLKGDTNQRSTPSLQEFLAPVILEMDPEEGIEEQYKTKKDEVYTWKSLRQIARASLPVFSKMLTATQPKQRKGAAGGKEDKRERDADPRAKLDLEDAVHELFPDAVPEGARRKPPAPAASAPASAALSEATEAPVARSGADADAGAVSSAVPSAAAAEGPTPMETELSAAEDGEAPPDIAPAAAAAEDGAAGSAASQEATMKEERVLEEGEAAEGECQPVGSRGAGAAESEGRGAEQKAGTSLAESPEEDATAVWPAVEEAAGEAATAHAADSAAAAGTGAQNGAVNGIGNGDARADVASAQPAEAAVQEGDTDMAEATAADGEAEGGEEEGELSGGGGNAGSKRAPAEQPESDDAALKEEDVQKAPKEPTRATRGSKRAKTAAQ</sequence>
<dbReference type="GO" id="GO:0000445">
    <property type="term" value="C:THO complex part of transcription export complex"/>
    <property type="evidence" value="ECO:0007669"/>
    <property type="project" value="TreeGrafter"/>
</dbReference>
<keyword evidence="3" id="KW-1185">Reference proteome</keyword>
<dbReference type="Pfam" id="PF11957">
    <property type="entry name" value="efThoc1"/>
    <property type="match status" value="1"/>
</dbReference>
<evidence type="ECO:0000256" key="1">
    <source>
        <dbReference type="SAM" id="MobiDB-lite"/>
    </source>
</evidence>
<dbReference type="AlphaFoldDB" id="I0Z5D1"/>
<protein>
    <recommendedName>
        <fullName evidence="4">THO complex subunit 1</fullName>
    </recommendedName>
</protein>
<feature type="region of interest" description="Disordered" evidence="1">
    <location>
        <begin position="519"/>
        <end position="842"/>
    </location>
</feature>
<dbReference type="PANTHER" id="PTHR13265">
    <property type="entry name" value="THO COMPLEX SUBUNIT 1"/>
    <property type="match status" value="1"/>
</dbReference>
<evidence type="ECO:0008006" key="4">
    <source>
        <dbReference type="Google" id="ProtNLM"/>
    </source>
</evidence>
<feature type="compositionally biased region" description="Acidic residues" evidence="1">
    <location>
        <begin position="780"/>
        <end position="790"/>
    </location>
</feature>
<dbReference type="InterPro" id="IPR021861">
    <property type="entry name" value="THO_THOC1"/>
</dbReference>
<dbReference type="eggNOG" id="KOG2491">
    <property type="taxonomic scope" value="Eukaryota"/>
</dbReference>
<feature type="compositionally biased region" description="Low complexity" evidence="1">
    <location>
        <begin position="575"/>
        <end position="614"/>
    </location>
</feature>
<dbReference type="RefSeq" id="XP_005650394.1">
    <property type="nucleotide sequence ID" value="XM_005650337.1"/>
</dbReference>
<feature type="compositionally biased region" description="Basic residues" evidence="1">
    <location>
        <begin position="832"/>
        <end position="842"/>
    </location>
</feature>
<dbReference type="STRING" id="574566.I0Z5D1"/>
<dbReference type="PANTHER" id="PTHR13265:SF0">
    <property type="entry name" value="HPR1"/>
    <property type="match status" value="1"/>
</dbReference>
<gene>
    <name evidence="2" type="ORF">COCSUDRAFT_64866</name>
</gene>
<dbReference type="OrthoDB" id="10257415at2759"/>
<proteinExistence type="predicted"/>
<comment type="caution">
    <text evidence="2">The sequence shown here is derived from an EMBL/GenBank/DDBJ whole genome shotgun (WGS) entry which is preliminary data.</text>
</comment>
<dbReference type="EMBL" id="AGSI01000003">
    <property type="protein sequence ID" value="EIE25850.1"/>
    <property type="molecule type" value="Genomic_DNA"/>
</dbReference>
<name>I0Z5D1_COCSC</name>
<feature type="compositionally biased region" description="Low complexity" evidence="1">
    <location>
        <begin position="633"/>
        <end position="652"/>
    </location>
</feature>
<accession>I0Z5D1</accession>
<dbReference type="Proteomes" id="UP000007264">
    <property type="component" value="Unassembled WGS sequence"/>
</dbReference>
<dbReference type="GeneID" id="17043854"/>
<dbReference type="GO" id="GO:0006406">
    <property type="term" value="P:mRNA export from nucleus"/>
    <property type="evidence" value="ECO:0007669"/>
    <property type="project" value="TreeGrafter"/>
</dbReference>
<dbReference type="KEGG" id="csl:COCSUDRAFT_64866"/>
<feature type="compositionally biased region" description="Low complexity" evidence="1">
    <location>
        <begin position="710"/>
        <end position="743"/>
    </location>
</feature>
<feature type="compositionally biased region" description="Basic and acidic residues" evidence="1">
    <location>
        <begin position="813"/>
        <end position="829"/>
    </location>
</feature>
<feature type="compositionally biased region" description="Basic and acidic residues" evidence="1">
    <location>
        <begin position="534"/>
        <end position="559"/>
    </location>
</feature>